<dbReference type="Pfam" id="PF13673">
    <property type="entry name" value="Acetyltransf_10"/>
    <property type="match status" value="1"/>
</dbReference>
<dbReference type="InterPro" id="IPR000182">
    <property type="entry name" value="GNAT_dom"/>
</dbReference>
<evidence type="ECO:0000313" key="4">
    <source>
        <dbReference type="EMBL" id="PTK30461.1"/>
    </source>
</evidence>
<dbReference type="InterPro" id="IPR045039">
    <property type="entry name" value="NSI-like"/>
</dbReference>
<dbReference type="GO" id="GO:0005737">
    <property type="term" value="C:cytoplasm"/>
    <property type="evidence" value="ECO:0007669"/>
    <property type="project" value="TreeGrafter"/>
</dbReference>
<evidence type="ECO:0000313" key="5">
    <source>
        <dbReference type="Proteomes" id="UP000241540"/>
    </source>
</evidence>
<gene>
    <name evidence="4" type="ORF">BUZ51_07475</name>
</gene>
<proteinExistence type="predicted"/>
<accession>A0A974KXA7</accession>
<dbReference type="PANTHER" id="PTHR43626">
    <property type="entry name" value="ACYL-COA N-ACYLTRANSFERASE"/>
    <property type="match status" value="1"/>
</dbReference>
<dbReference type="Gene3D" id="3.40.630.30">
    <property type="match status" value="1"/>
</dbReference>
<dbReference type="SUPFAM" id="SSF55729">
    <property type="entry name" value="Acyl-CoA N-acyltransferases (Nat)"/>
    <property type="match status" value="1"/>
</dbReference>
<dbReference type="PANTHER" id="PTHR43626:SF4">
    <property type="entry name" value="GCN5-RELATED N-ACETYLTRANSFERASE 2, CHLOROPLASTIC"/>
    <property type="match status" value="1"/>
</dbReference>
<dbReference type="CDD" id="cd04301">
    <property type="entry name" value="NAT_SF"/>
    <property type="match status" value="1"/>
</dbReference>
<evidence type="ECO:0000256" key="1">
    <source>
        <dbReference type="ARBA" id="ARBA00022679"/>
    </source>
</evidence>
<dbReference type="InterPro" id="IPR016181">
    <property type="entry name" value="Acyl_CoA_acyltransferase"/>
</dbReference>
<keyword evidence="1" id="KW-0808">Transferase</keyword>
<reference evidence="4 5" key="1">
    <citation type="journal article" date="2016" name="Front. Microbiol.">
        <title>Comprehensive Phylogenetic Analysis of Bovine Non-aureus Staphylococci Species Based on Whole-Genome Sequencing.</title>
        <authorList>
            <person name="Naushad S."/>
            <person name="Barkema H.W."/>
            <person name="Luby C."/>
            <person name="Condas L.A."/>
            <person name="Nobrega D.B."/>
            <person name="Carson D.A."/>
            <person name="De Buck J."/>
        </authorList>
    </citation>
    <scope>NUCLEOTIDE SEQUENCE [LARGE SCALE GENOMIC DNA]</scope>
    <source>
        <strain evidence="4 5">SNUC 5336</strain>
    </source>
</reference>
<protein>
    <submittedName>
        <fullName evidence="4">N-acetyltransferase</fullName>
    </submittedName>
</protein>
<sequence>MNIELYSEYNEKYLNDIYQIYNSVGWANHNKNNINEIFNNSTFVTLASYNDKIIGFARALSDGVFNAAIYDLVVKKEFQSQYIGIQILNHILTQIGSLSCVHLISTTNNVKFYEKAGFRKLKTGMVLYQSESLKMEYTEKT</sequence>
<name>A0A974KXA7_STAHO</name>
<dbReference type="AlphaFoldDB" id="A0A974KXA7"/>
<keyword evidence="2" id="KW-0012">Acyltransferase</keyword>
<evidence type="ECO:0000259" key="3">
    <source>
        <dbReference type="PROSITE" id="PS51186"/>
    </source>
</evidence>
<dbReference type="Proteomes" id="UP000241540">
    <property type="component" value="Unassembled WGS sequence"/>
</dbReference>
<dbReference type="PROSITE" id="PS51186">
    <property type="entry name" value="GNAT"/>
    <property type="match status" value="1"/>
</dbReference>
<dbReference type="GO" id="GO:0008080">
    <property type="term" value="F:N-acetyltransferase activity"/>
    <property type="evidence" value="ECO:0007669"/>
    <property type="project" value="InterPro"/>
</dbReference>
<comment type="caution">
    <text evidence="4">The sequence shown here is derived from an EMBL/GenBank/DDBJ whole genome shotgun (WGS) entry which is preliminary data.</text>
</comment>
<dbReference type="RefSeq" id="WP_002454640.1">
    <property type="nucleotide sequence ID" value="NZ_CP046306.1"/>
</dbReference>
<evidence type="ECO:0000256" key="2">
    <source>
        <dbReference type="ARBA" id="ARBA00023315"/>
    </source>
</evidence>
<feature type="domain" description="N-acetyltransferase" evidence="3">
    <location>
        <begin position="4"/>
        <end position="140"/>
    </location>
</feature>
<organism evidence="4 5">
    <name type="scientific">Staphylococcus hominis</name>
    <dbReference type="NCBI Taxonomy" id="1290"/>
    <lineage>
        <taxon>Bacteria</taxon>
        <taxon>Bacillati</taxon>
        <taxon>Bacillota</taxon>
        <taxon>Bacilli</taxon>
        <taxon>Bacillales</taxon>
        <taxon>Staphylococcaceae</taxon>
        <taxon>Staphylococcus</taxon>
    </lineage>
</organism>
<dbReference type="EMBL" id="PZHX01000013">
    <property type="protein sequence ID" value="PTK30461.1"/>
    <property type="molecule type" value="Genomic_DNA"/>
</dbReference>